<dbReference type="OrthoDB" id="4117572at2759"/>
<reference evidence="4" key="1">
    <citation type="submission" date="2022-11" db="EMBL/GenBank/DDBJ databases">
        <authorList>
            <person name="Petersen C."/>
        </authorList>
    </citation>
    <scope>NUCLEOTIDE SEQUENCE</scope>
    <source>
        <strain evidence="4">IBT 20477</strain>
    </source>
</reference>
<dbReference type="AlphaFoldDB" id="A0A9W9SYM8"/>
<dbReference type="SUPFAM" id="SSF49417">
    <property type="entry name" value="p53-like transcription factors"/>
    <property type="match status" value="1"/>
</dbReference>
<protein>
    <recommendedName>
        <fullName evidence="3">NDT80 domain-containing protein</fullName>
    </recommendedName>
</protein>
<evidence type="ECO:0000256" key="2">
    <source>
        <dbReference type="PROSITE-ProRule" id="PRU00850"/>
    </source>
</evidence>
<evidence type="ECO:0000313" key="5">
    <source>
        <dbReference type="Proteomes" id="UP001150942"/>
    </source>
</evidence>
<evidence type="ECO:0000256" key="1">
    <source>
        <dbReference type="ARBA" id="ARBA00023125"/>
    </source>
</evidence>
<evidence type="ECO:0000313" key="4">
    <source>
        <dbReference type="EMBL" id="KAJ5202939.1"/>
    </source>
</evidence>
<dbReference type="GO" id="GO:0000228">
    <property type="term" value="C:nuclear chromosome"/>
    <property type="evidence" value="ECO:0007669"/>
    <property type="project" value="TreeGrafter"/>
</dbReference>
<dbReference type="EMBL" id="JAPQKQ010000003">
    <property type="protein sequence ID" value="KAJ5202939.1"/>
    <property type="molecule type" value="Genomic_DNA"/>
</dbReference>
<dbReference type="GO" id="GO:0051321">
    <property type="term" value="P:meiotic cell cycle"/>
    <property type="evidence" value="ECO:0007669"/>
    <property type="project" value="TreeGrafter"/>
</dbReference>
<proteinExistence type="predicted"/>
<dbReference type="Pfam" id="PF05224">
    <property type="entry name" value="NDT80_PhoG"/>
    <property type="match status" value="1"/>
</dbReference>
<feature type="domain" description="NDT80" evidence="3">
    <location>
        <begin position="53"/>
        <end position="298"/>
    </location>
</feature>
<accession>A0A9W9SYM8</accession>
<dbReference type="Proteomes" id="UP001150942">
    <property type="component" value="Unassembled WGS sequence"/>
</dbReference>
<comment type="caution">
    <text evidence="4">The sequence shown here is derived from an EMBL/GenBank/DDBJ whole genome shotgun (WGS) entry which is preliminary data.</text>
</comment>
<evidence type="ECO:0000259" key="3">
    <source>
        <dbReference type="PROSITE" id="PS51517"/>
    </source>
</evidence>
<feature type="DNA-binding region" description="NDT80" evidence="2">
    <location>
        <begin position="53"/>
        <end position="298"/>
    </location>
</feature>
<dbReference type="InterPro" id="IPR052605">
    <property type="entry name" value="Fungal_trans_regulator"/>
</dbReference>
<name>A0A9W9SYM8_9EURO</name>
<gene>
    <name evidence="4" type="ORF">N7449_005018</name>
</gene>
<dbReference type="GO" id="GO:0003700">
    <property type="term" value="F:DNA-binding transcription factor activity"/>
    <property type="evidence" value="ECO:0007669"/>
    <property type="project" value="UniProtKB-UniRule"/>
</dbReference>
<dbReference type="InterPro" id="IPR024061">
    <property type="entry name" value="NDT80_DNA-bd_dom"/>
</dbReference>
<keyword evidence="1 2" id="KW-0238">DNA-binding</keyword>
<reference evidence="4" key="2">
    <citation type="journal article" date="2023" name="IMA Fungus">
        <title>Comparative genomic study of the Penicillium genus elucidates a diverse pangenome and 15 lateral gene transfer events.</title>
        <authorList>
            <person name="Petersen C."/>
            <person name="Sorensen T."/>
            <person name="Nielsen M.R."/>
            <person name="Sondergaard T.E."/>
            <person name="Sorensen J.L."/>
            <person name="Fitzpatrick D.A."/>
            <person name="Frisvad J.C."/>
            <person name="Nielsen K.L."/>
        </authorList>
    </citation>
    <scope>NUCLEOTIDE SEQUENCE</scope>
    <source>
        <strain evidence="4">IBT 20477</strain>
    </source>
</reference>
<dbReference type="GO" id="GO:0003677">
    <property type="term" value="F:DNA binding"/>
    <property type="evidence" value="ECO:0007669"/>
    <property type="project" value="UniProtKB-KW"/>
</dbReference>
<dbReference type="GO" id="GO:0045944">
    <property type="term" value="P:positive regulation of transcription by RNA polymerase II"/>
    <property type="evidence" value="ECO:0007669"/>
    <property type="project" value="TreeGrafter"/>
</dbReference>
<dbReference type="InterPro" id="IPR008967">
    <property type="entry name" value="p53-like_TF_DNA-bd_sf"/>
</dbReference>
<organism evidence="4 5">
    <name type="scientific">Penicillium cf. viridicatum</name>
    <dbReference type="NCBI Taxonomy" id="2972119"/>
    <lineage>
        <taxon>Eukaryota</taxon>
        <taxon>Fungi</taxon>
        <taxon>Dikarya</taxon>
        <taxon>Ascomycota</taxon>
        <taxon>Pezizomycotina</taxon>
        <taxon>Eurotiomycetes</taxon>
        <taxon>Eurotiomycetidae</taxon>
        <taxon>Eurotiales</taxon>
        <taxon>Aspergillaceae</taxon>
        <taxon>Penicillium</taxon>
    </lineage>
</organism>
<dbReference type="PROSITE" id="PS51517">
    <property type="entry name" value="NDT80"/>
    <property type="match status" value="1"/>
</dbReference>
<dbReference type="PANTHER" id="PTHR35144">
    <property type="entry name" value="MEIOSIS-SPECIFIC TRANSCRIPTION FACTOR NDT80"/>
    <property type="match status" value="1"/>
</dbReference>
<keyword evidence="5" id="KW-1185">Reference proteome</keyword>
<dbReference type="PANTHER" id="PTHR35144:SF1">
    <property type="entry name" value="PROTEIN PACG"/>
    <property type="match status" value="1"/>
</dbReference>
<sequence>MNPRDLAGLDDIAQSKSMTIDCYIIDMSVQLTDFDPVAFFVSQVAFTTQTATGPPEDSVSPNGDLHPDAVSPIKHEPLKVPQHVDFDRTELLGFKLSIGYLVLLDCSMRQFQVSITAQLYGGFSLSEYTDKASHIEHGVPKQGGELICYRRNLFQITGSVALPPGILYVFSPEGNRIPILAQELTVCAIETVKGKSIEMILVPHKKSLLKESIVGQPNNAESPPPISLDITKVQNTSNGLSNFPFTWRRLQFNAATKNNGKSQNLQQKFVIRLQLMATICTGVKISIAEIQSGPLVVT</sequence>
<dbReference type="Gene3D" id="2.60.40.1390">
    <property type="entry name" value="NDT80 DNA-binding domain"/>
    <property type="match status" value="1"/>
</dbReference>
<dbReference type="InterPro" id="IPR037141">
    <property type="entry name" value="NDT80_DNA-bd_dom_sf"/>
</dbReference>